<comment type="caution">
    <text evidence="2">The sequence shown here is derived from an EMBL/GenBank/DDBJ whole genome shotgun (WGS) entry which is preliminary data.</text>
</comment>
<dbReference type="EMBL" id="BMAU01021357">
    <property type="protein sequence ID" value="GFY21259.1"/>
    <property type="molecule type" value="Genomic_DNA"/>
</dbReference>
<keyword evidence="3" id="KW-1185">Reference proteome</keyword>
<protein>
    <submittedName>
        <fullName evidence="2">Uncharacterized protein</fullName>
    </submittedName>
</protein>
<gene>
    <name evidence="2" type="ORF">TNCV_3993031</name>
</gene>
<feature type="chain" id="PRO_5036447328" evidence="1">
    <location>
        <begin position="20"/>
        <end position="123"/>
    </location>
</feature>
<sequence>MALLHEGFCSVILLVEVSWLLRPNNPRCERYAQNIQSPIHLYREHKIDGSCSAVEGSKVHEFKEHGGSSLKAAPESLVIRKTLRMHPQITLEVSETFLASLLTFVNAMCQLSLLLTHSFTVLP</sequence>
<evidence type="ECO:0000256" key="1">
    <source>
        <dbReference type="SAM" id="SignalP"/>
    </source>
</evidence>
<name>A0A8X6VP93_TRICX</name>
<dbReference type="AlphaFoldDB" id="A0A8X6VP93"/>
<reference evidence="2" key="1">
    <citation type="submission" date="2020-08" db="EMBL/GenBank/DDBJ databases">
        <title>Multicomponent nature underlies the extraordinary mechanical properties of spider dragline silk.</title>
        <authorList>
            <person name="Kono N."/>
            <person name="Nakamura H."/>
            <person name="Mori M."/>
            <person name="Yoshida Y."/>
            <person name="Ohtoshi R."/>
            <person name="Malay A.D."/>
            <person name="Moran D.A.P."/>
            <person name="Tomita M."/>
            <person name="Numata K."/>
            <person name="Arakawa K."/>
        </authorList>
    </citation>
    <scope>NUCLEOTIDE SEQUENCE</scope>
</reference>
<evidence type="ECO:0000313" key="2">
    <source>
        <dbReference type="EMBL" id="GFY21259.1"/>
    </source>
</evidence>
<dbReference type="Proteomes" id="UP000887159">
    <property type="component" value="Unassembled WGS sequence"/>
</dbReference>
<keyword evidence="1" id="KW-0732">Signal</keyword>
<proteinExistence type="predicted"/>
<organism evidence="2 3">
    <name type="scientific">Trichonephila clavipes</name>
    <name type="common">Golden silk orbweaver</name>
    <name type="synonym">Nephila clavipes</name>
    <dbReference type="NCBI Taxonomy" id="2585209"/>
    <lineage>
        <taxon>Eukaryota</taxon>
        <taxon>Metazoa</taxon>
        <taxon>Ecdysozoa</taxon>
        <taxon>Arthropoda</taxon>
        <taxon>Chelicerata</taxon>
        <taxon>Arachnida</taxon>
        <taxon>Araneae</taxon>
        <taxon>Araneomorphae</taxon>
        <taxon>Entelegynae</taxon>
        <taxon>Araneoidea</taxon>
        <taxon>Nephilidae</taxon>
        <taxon>Trichonephila</taxon>
    </lineage>
</organism>
<feature type="signal peptide" evidence="1">
    <location>
        <begin position="1"/>
        <end position="19"/>
    </location>
</feature>
<accession>A0A8X6VP93</accession>
<evidence type="ECO:0000313" key="3">
    <source>
        <dbReference type="Proteomes" id="UP000887159"/>
    </source>
</evidence>